<comment type="similarity">
    <text evidence="4">Belongs to the protein kinase superfamily.</text>
</comment>
<accession>A0A812U0F7</accession>
<evidence type="ECO:0000259" key="5">
    <source>
        <dbReference type="PROSITE" id="PS50011"/>
    </source>
</evidence>
<dbReference type="OrthoDB" id="336747at2759"/>
<dbReference type="Gene3D" id="1.10.510.10">
    <property type="entry name" value="Transferase(Phosphotransferase) domain 1"/>
    <property type="match status" value="1"/>
</dbReference>
<dbReference type="PANTHER" id="PTHR24347">
    <property type="entry name" value="SERINE/THREONINE-PROTEIN KINASE"/>
    <property type="match status" value="1"/>
</dbReference>
<dbReference type="Pfam" id="PF00069">
    <property type="entry name" value="Pkinase"/>
    <property type="match status" value="1"/>
</dbReference>
<dbReference type="AlphaFoldDB" id="A0A812U0F7"/>
<reference evidence="6" key="1">
    <citation type="submission" date="2021-02" db="EMBL/GenBank/DDBJ databases">
        <authorList>
            <person name="Dougan E. K."/>
            <person name="Rhodes N."/>
            <person name="Thang M."/>
            <person name="Chan C."/>
        </authorList>
    </citation>
    <scope>NUCLEOTIDE SEQUENCE</scope>
</reference>
<keyword evidence="4" id="KW-0723">Serine/threonine-protein kinase</keyword>
<comment type="caution">
    <text evidence="6">The sequence shown here is derived from an EMBL/GenBank/DDBJ whole genome shotgun (WGS) entry which is preliminary data.</text>
</comment>
<dbReference type="PROSITE" id="PS50011">
    <property type="entry name" value="PROTEIN_KINASE_DOM"/>
    <property type="match status" value="1"/>
</dbReference>
<dbReference type="InterPro" id="IPR011009">
    <property type="entry name" value="Kinase-like_dom_sf"/>
</dbReference>
<keyword evidence="2 3" id="KW-0067">ATP-binding</keyword>
<keyword evidence="4" id="KW-0418">Kinase</keyword>
<dbReference type="InterPro" id="IPR000719">
    <property type="entry name" value="Prot_kinase_dom"/>
</dbReference>
<gene>
    <name evidence="6" type="primary">CaMKII</name>
    <name evidence="6" type="ORF">SNAT2548_LOCUS30658</name>
</gene>
<feature type="domain" description="Protein kinase" evidence="5">
    <location>
        <begin position="49"/>
        <end position="310"/>
    </location>
</feature>
<evidence type="ECO:0000256" key="3">
    <source>
        <dbReference type="PROSITE-ProRule" id="PRU10141"/>
    </source>
</evidence>
<keyword evidence="7" id="KW-1185">Reference proteome</keyword>
<dbReference type="GO" id="GO:0004674">
    <property type="term" value="F:protein serine/threonine kinase activity"/>
    <property type="evidence" value="ECO:0007669"/>
    <property type="project" value="UniProtKB-KW"/>
</dbReference>
<dbReference type="InterPro" id="IPR008271">
    <property type="entry name" value="Ser/Thr_kinase_AS"/>
</dbReference>
<sequence>MAPTLLQPPVREDLHGGEVSDSIASFASLRSRSTASSVRSTRGPLEESYDLKVPLGEGRFGTVREVVRKGSKERFAVKVMESGKDSESEFKALAELHHPNIVELHEAREHNGTAYFIMDLCKGGTLMQWMQDRFEKHLGKELYQRPSSRQLGRLLWQTLDAVRYLHSSCIVHRDIKPQNMLLVKGGPNPQLKLADFNLATELQGEPLTKCCGTPGYMAPEVVTGKYSELCDMWSVGVVFYQMVTGLRLWKDVETKEDHFSQLLAETPLTLQTTAAWSIHGEGARDLAQEMLLLESQGRSTAAGAMEHDWLQKHALGAEQGCCTIS</sequence>
<dbReference type="GO" id="GO:0005524">
    <property type="term" value="F:ATP binding"/>
    <property type="evidence" value="ECO:0007669"/>
    <property type="project" value="UniProtKB-UniRule"/>
</dbReference>
<keyword evidence="4" id="KW-0808">Transferase</keyword>
<dbReference type="InterPro" id="IPR017441">
    <property type="entry name" value="Protein_kinase_ATP_BS"/>
</dbReference>
<evidence type="ECO:0000313" key="6">
    <source>
        <dbReference type="EMBL" id="CAE7546336.1"/>
    </source>
</evidence>
<dbReference type="EMBL" id="CAJNDS010002617">
    <property type="protein sequence ID" value="CAE7546336.1"/>
    <property type="molecule type" value="Genomic_DNA"/>
</dbReference>
<protein>
    <submittedName>
        <fullName evidence="6">CaMKII protein</fullName>
    </submittedName>
</protein>
<dbReference type="SUPFAM" id="SSF56112">
    <property type="entry name" value="Protein kinase-like (PK-like)"/>
    <property type="match status" value="1"/>
</dbReference>
<keyword evidence="1 3" id="KW-0547">Nucleotide-binding</keyword>
<organism evidence="6 7">
    <name type="scientific">Symbiodinium natans</name>
    <dbReference type="NCBI Taxonomy" id="878477"/>
    <lineage>
        <taxon>Eukaryota</taxon>
        <taxon>Sar</taxon>
        <taxon>Alveolata</taxon>
        <taxon>Dinophyceae</taxon>
        <taxon>Suessiales</taxon>
        <taxon>Symbiodiniaceae</taxon>
        <taxon>Symbiodinium</taxon>
    </lineage>
</organism>
<evidence type="ECO:0000256" key="1">
    <source>
        <dbReference type="ARBA" id="ARBA00022741"/>
    </source>
</evidence>
<feature type="binding site" evidence="3">
    <location>
        <position position="78"/>
    </location>
    <ligand>
        <name>ATP</name>
        <dbReference type="ChEBI" id="CHEBI:30616"/>
    </ligand>
</feature>
<dbReference type="Proteomes" id="UP000604046">
    <property type="component" value="Unassembled WGS sequence"/>
</dbReference>
<proteinExistence type="inferred from homology"/>
<evidence type="ECO:0000256" key="4">
    <source>
        <dbReference type="RuleBase" id="RU000304"/>
    </source>
</evidence>
<dbReference type="PROSITE" id="PS00107">
    <property type="entry name" value="PROTEIN_KINASE_ATP"/>
    <property type="match status" value="1"/>
</dbReference>
<name>A0A812U0F7_9DINO</name>
<dbReference type="SMART" id="SM00220">
    <property type="entry name" value="S_TKc"/>
    <property type="match status" value="1"/>
</dbReference>
<dbReference type="PROSITE" id="PS00108">
    <property type="entry name" value="PROTEIN_KINASE_ST"/>
    <property type="match status" value="1"/>
</dbReference>
<evidence type="ECO:0000313" key="7">
    <source>
        <dbReference type="Proteomes" id="UP000604046"/>
    </source>
</evidence>
<evidence type="ECO:0000256" key="2">
    <source>
        <dbReference type="ARBA" id="ARBA00022840"/>
    </source>
</evidence>